<gene>
    <name evidence="1" type="ORF">CCR94_21505</name>
</gene>
<accession>A0A2S6MWU8</accession>
<protein>
    <submittedName>
        <fullName evidence="1">Uncharacterized protein</fullName>
    </submittedName>
</protein>
<reference evidence="1 2" key="1">
    <citation type="journal article" date="2018" name="Arch. Microbiol.">
        <title>New insights into the metabolic potential of the phototrophic purple bacterium Rhodopila globiformis DSM 161(T) from its draft genome sequence and evidence for a vanadium-dependent nitrogenase.</title>
        <authorList>
            <person name="Imhoff J.F."/>
            <person name="Rahn T."/>
            <person name="Kunzel S."/>
            <person name="Neulinger S.C."/>
        </authorList>
    </citation>
    <scope>NUCLEOTIDE SEQUENCE [LARGE SCALE GENOMIC DNA]</scope>
    <source>
        <strain evidence="1 2">DSM 16996</strain>
    </source>
</reference>
<dbReference type="RefSeq" id="WP_146090136.1">
    <property type="nucleotide sequence ID" value="NZ_NHSJ01000130.1"/>
</dbReference>
<dbReference type="EMBL" id="NHSJ01000130">
    <property type="protein sequence ID" value="PPQ26842.1"/>
    <property type="molecule type" value="Genomic_DNA"/>
</dbReference>
<dbReference type="OrthoDB" id="10000439at2"/>
<proteinExistence type="predicted"/>
<name>A0A2S6MWU8_9HYPH</name>
<comment type="caution">
    <text evidence="1">The sequence shown here is derived from an EMBL/GenBank/DDBJ whole genome shotgun (WGS) entry which is preliminary data.</text>
</comment>
<feature type="non-terminal residue" evidence="1">
    <location>
        <position position="165"/>
    </location>
</feature>
<organism evidence="1 2">
    <name type="scientific">Rhodoblastus sphagnicola</name>
    <dbReference type="NCBI Taxonomy" id="333368"/>
    <lineage>
        <taxon>Bacteria</taxon>
        <taxon>Pseudomonadati</taxon>
        <taxon>Pseudomonadota</taxon>
        <taxon>Alphaproteobacteria</taxon>
        <taxon>Hyphomicrobiales</taxon>
        <taxon>Rhodoblastaceae</taxon>
        <taxon>Rhodoblastus</taxon>
    </lineage>
</organism>
<keyword evidence="2" id="KW-1185">Reference proteome</keyword>
<dbReference type="Proteomes" id="UP000239089">
    <property type="component" value="Unassembled WGS sequence"/>
</dbReference>
<evidence type="ECO:0000313" key="2">
    <source>
        <dbReference type="Proteomes" id="UP000239089"/>
    </source>
</evidence>
<dbReference type="AlphaFoldDB" id="A0A2S6MWU8"/>
<evidence type="ECO:0000313" key="1">
    <source>
        <dbReference type="EMBL" id="PPQ26842.1"/>
    </source>
</evidence>
<sequence>MVRAIRICFLVVEPSSGSSAIGSVSVSALPALAAGANLIGAVNLDIGGATISQGNPVPTTETYANIATGQVSVATSATQVVAARAGRKEVTIVNHATTAVYIGGSAVTAAAGLLLADVRGQCIVSGTSAPGAEAPVGTGSRVALEPDRHPELPQRLDALRNLAGR</sequence>